<gene>
    <name evidence="1" type="ORF">COW36_00175</name>
</gene>
<reference evidence="1 2" key="1">
    <citation type="submission" date="2017-09" db="EMBL/GenBank/DDBJ databases">
        <title>Depth-based differentiation of microbial function through sediment-hosted aquifers and enrichment of novel symbionts in the deep terrestrial subsurface.</title>
        <authorList>
            <person name="Probst A.J."/>
            <person name="Ladd B."/>
            <person name="Jarett J.K."/>
            <person name="Geller-Mcgrath D.E."/>
            <person name="Sieber C.M."/>
            <person name="Emerson J.B."/>
            <person name="Anantharaman K."/>
            <person name="Thomas B.C."/>
            <person name="Malmstrom R."/>
            <person name="Stieglmeier M."/>
            <person name="Klingl A."/>
            <person name="Woyke T."/>
            <person name="Ryan C.M."/>
            <person name="Banfield J.F."/>
        </authorList>
    </citation>
    <scope>NUCLEOTIDE SEQUENCE [LARGE SCALE GENOMIC DNA]</scope>
    <source>
        <strain evidence="1">CG17_big_fil_post_rev_8_21_14_2_50_48_46</strain>
    </source>
</reference>
<evidence type="ECO:0000313" key="1">
    <source>
        <dbReference type="EMBL" id="PIW19636.1"/>
    </source>
</evidence>
<evidence type="ECO:0000313" key="2">
    <source>
        <dbReference type="Proteomes" id="UP000231019"/>
    </source>
</evidence>
<protein>
    <submittedName>
        <fullName evidence="1">Uncharacterized protein</fullName>
    </submittedName>
</protein>
<accession>A0A2M7GBT7</accession>
<proteinExistence type="predicted"/>
<comment type="caution">
    <text evidence="1">The sequence shown here is derived from an EMBL/GenBank/DDBJ whole genome shotgun (WGS) entry which is preliminary data.</text>
</comment>
<organism evidence="1 2">
    <name type="scientific">bacterium (Candidatus Blackallbacteria) CG17_big_fil_post_rev_8_21_14_2_50_48_46</name>
    <dbReference type="NCBI Taxonomy" id="2014261"/>
    <lineage>
        <taxon>Bacteria</taxon>
        <taxon>Candidatus Blackallbacteria</taxon>
    </lineage>
</organism>
<dbReference type="AlphaFoldDB" id="A0A2M7GBT7"/>
<feature type="non-terminal residue" evidence="1">
    <location>
        <position position="1"/>
    </location>
</feature>
<dbReference type="Proteomes" id="UP000231019">
    <property type="component" value="Unassembled WGS sequence"/>
</dbReference>
<name>A0A2M7GBT7_9BACT</name>
<dbReference type="EMBL" id="PFFQ01000002">
    <property type="protein sequence ID" value="PIW19636.1"/>
    <property type="molecule type" value="Genomic_DNA"/>
</dbReference>
<sequence length="75" mass="8495">YLVETKKELDISTKEVQEKSQAALQYCRHASEFTAKNGGKPWRYVLIPHNAVLANMSAEFLFQKFIQESDAGGMT</sequence>